<dbReference type="Pfam" id="PF13560">
    <property type="entry name" value="HTH_31"/>
    <property type="match status" value="1"/>
</dbReference>
<dbReference type="Proteomes" id="UP000763557">
    <property type="component" value="Unassembled WGS sequence"/>
</dbReference>
<dbReference type="InterPro" id="IPR001387">
    <property type="entry name" value="Cro/C1-type_HTH"/>
</dbReference>
<evidence type="ECO:0000313" key="2">
    <source>
        <dbReference type="EMBL" id="NRN71180.1"/>
    </source>
</evidence>
<dbReference type="Pfam" id="PF19054">
    <property type="entry name" value="DUF5753"/>
    <property type="match status" value="1"/>
</dbReference>
<dbReference type="Gene3D" id="1.10.260.40">
    <property type="entry name" value="lambda repressor-like DNA-binding domains"/>
    <property type="match status" value="1"/>
</dbReference>
<dbReference type="EMBL" id="JAAATY010000053">
    <property type="protein sequence ID" value="NRN71180.1"/>
    <property type="molecule type" value="Genomic_DNA"/>
</dbReference>
<dbReference type="InterPro" id="IPR043917">
    <property type="entry name" value="DUF5753"/>
</dbReference>
<sequence length="293" mass="32786">MNIRMRRLTAELRRLREGLNLTSREVAKQVGISVSTVSRIENTGQGLSRDALVELLTLYKVPRAKRQGLLRLMEQLNEPGLLDRGDLRTNEDTANWIGLEQDAARICNYESLLIPGLLQTFPYAKALFDGGESRLSEQERTGRTNARIARQSLLRRRTPLDFRVVLHEAALRETVGGPEVMHGQLVHLLEAACLPGVDLRVLPFGRGAHAGLTSPFVIMDYRGLPSLVLLENKVADLYLEEKADIAAYRLYWQDIWGLAHTPDKSSALIREVARTLHTAEKGHGSGQLAQKQL</sequence>
<gene>
    <name evidence="2" type="ORF">GC106_84550</name>
</gene>
<dbReference type="SUPFAM" id="SSF47413">
    <property type="entry name" value="lambda repressor-like DNA-binding domains"/>
    <property type="match status" value="1"/>
</dbReference>
<proteinExistence type="predicted"/>
<reference evidence="2 3" key="1">
    <citation type="submission" date="2020-01" db="EMBL/GenBank/DDBJ databases">
        <title>Kibdelosporangium persica a novel Actinomycetes from a hot desert in Iran.</title>
        <authorList>
            <person name="Safaei N."/>
            <person name="Zaburannyi N."/>
            <person name="Mueller R."/>
            <person name="Wink J."/>
        </authorList>
    </citation>
    <scope>NUCLEOTIDE SEQUENCE [LARGE SCALE GENOMIC DNA]</scope>
    <source>
        <strain evidence="2 3">4NS15</strain>
    </source>
</reference>
<dbReference type="InterPro" id="IPR010982">
    <property type="entry name" value="Lambda_DNA-bd_dom_sf"/>
</dbReference>
<organism evidence="2 3">
    <name type="scientific">Kibdelosporangium persicum</name>
    <dbReference type="NCBI Taxonomy" id="2698649"/>
    <lineage>
        <taxon>Bacteria</taxon>
        <taxon>Bacillati</taxon>
        <taxon>Actinomycetota</taxon>
        <taxon>Actinomycetes</taxon>
        <taxon>Pseudonocardiales</taxon>
        <taxon>Pseudonocardiaceae</taxon>
        <taxon>Kibdelosporangium</taxon>
    </lineage>
</organism>
<evidence type="ECO:0000313" key="3">
    <source>
        <dbReference type="Proteomes" id="UP000763557"/>
    </source>
</evidence>
<dbReference type="PROSITE" id="PS50943">
    <property type="entry name" value="HTH_CROC1"/>
    <property type="match status" value="1"/>
</dbReference>
<dbReference type="CDD" id="cd00093">
    <property type="entry name" value="HTH_XRE"/>
    <property type="match status" value="1"/>
</dbReference>
<protein>
    <submittedName>
        <fullName evidence="2">XRE family transcriptional regulator</fullName>
    </submittedName>
</protein>
<accession>A0ABX2FK17</accession>
<feature type="domain" description="HTH cro/C1-type" evidence="1">
    <location>
        <begin position="12"/>
        <end position="66"/>
    </location>
</feature>
<evidence type="ECO:0000259" key="1">
    <source>
        <dbReference type="PROSITE" id="PS50943"/>
    </source>
</evidence>
<dbReference type="SMART" id="SM00530">
    <property type="entry name" value="HTH_XRE"/>
    <property type="match status" value="1"/>
</dbReference>
<name>A0ABX2FK17_9PSEU</name>
<comment type="caution">
    <text evidence="2">The sequence shown here is derived from an EMBL/GenBank/DDBJ whole genome shotgun (WGS) entry which is preliminary data.</text>
</comment>
<dbReference type="RefSeq" id="WP_246368282.1">
    <property type="nucleotide sequence ID" value="NZ_CBCSGW010000077.1"/>
</dbReference>
<keyword evidence="3" id="KW-1185">Reference proteome</keyword>